<dbReference type="InterPro" id="IPR000014">
    <property type="entry name" value="PAS"/>
</dbReference>
<gene>
    <name evidence="2" type="ORF">LEP1GSC199_3920</name>
</gene>
<dbReference type="PROSITE" id="PS50112">
    <property type="entry name" value="PAS"/>
    <property type="match status" value="1"/>
</dbReference>
<sequence length="94" mass="10832">MRKNLPITDTEIEFQEGTKITSKTDLKGIITYVNEDFLRISGYTEEEIIGEPHNLIRHPDMPKEAFQDLWDTIKAQNSWVVLSKTVVKTEIIIG</sequence>
<proteinExistence type="predicted"/>
<dbReference type="InterPro" id="IPR035965">
    <property type="entry name" value="PAS-like_dom_sf"/>
</dbReference>
<evidence type="ECO:0000313" key="3">
    <source>
        <dbReference type="Proteomes" id="UP000012227"/>
    </source>
</evidence>
<dbReference type="AlphaFoldDB" id="N1W3B2"/>
<protein>
    <submittedName>
        <fullName evidence="2">PAS domain S-box protein</fullName>
    </submittedName>
</protein>
<dbReference type="STRING" id="1218591.LEP1GSC199_3920"/>
<dbReference type="Gene3D" id="3.30.450.20">
    <property type="entry name" value="PAS domain"/>
    <property type="match status" value="1"/>
</dbReference>
<dbReference type="NCBIfam" id="TIGR00229">
    <property type="entry name" value="sensory_box"/>
    <property type="match status" value="1"/>
</dbReference>
<dbReference type="Proteomes" id="UP000012227">
    <property type="component" value="Unassembled WGS sequence"/>
</dbReference>
<dbReference type="Pfam" id="PF08447">
    <property type="entry name" value="PAS_3"/>
    <property type="match status" value="1"/>
</dbReference>
<comment type="caution">
    <text evidence="2">The sequence shown here is derived from an EMBL/GenBank/DDBJ whole genome shotgun (WGS) entry which is preliminary data.</text>
</comment>
<accession>N1W3B2</accession>
<organism evidence="2 3">
    <name type="scientific">Leptospira vanthielii serovar Holland str. Waz Holland = ATCC 700522</name>
    <dbReference type="NCBI Taxonomy" id="1218591"/>
    <lineage>
        <taxon>Bacteria</taxon>
        <taxon>Pseudomonadati</taxon>
        <taxon>Spirochaetota</taxon>
        <taxon>Spirochaetia</taxon>
        <taxon>Leptospirales</taxon>
        <taxon>Leptospiraceae</taxon>
        <taxon>Leptospira</taxon>
    </lineage>
</organism>
<dbReference type="EMBL" id="AOGY02000077">
    <property type="protein sequence ID" value="EMY67960.1"/>
    <property type="molecule type" value="Genomic_DNA"/>
</dbReference>
<evidence type="ECO:0000313" key="2">
    <source>
        <dbReference type="EMBL" id="EMY67960.1"/>
    </source>
</evidence>
<reference evidence="2 3" key="1">
    <citation type="submission" date="2013-03" db="EMBL/GenBank/DDBJ databases">
        <authorList>
            <person name="Harkins D.M."/>
            <person name="Durkin A.S."/>
            <person name="Brinkac L.M."/>
            <person name="Haft D.H."/>
            <person name="Selengut J.D."/>
            <person name="Sanka R."/>
            <person name="DePew J."/>
            <person name="Purushe J."/>
            <person name="Galloway R.L."/>
            <person name="Vinetz J.M."/>
            <person name="Sutton G.G."/>
            <person name="Nierman W.C."/>
            <person name="Fouts D.E."/>
        </authorList>
    </citation>
    <scope>NUCLEOTIDE SEQUENCE [LARGE SCALE GENOMIC DNA]</scope>
    <source>
        <strain evidence="2 3">Waz Holland</strain>
    </source>
</reference>
<dbReference type="SUPFAM" id="SSF55785">
    <property type="entry name" value="PYP-like sensor domain (PAS domain)"/>
    <property type="match status" value="1"/>
</dbReference>
<dbReference type="CDD" id="cd00130">
    <property type="entry name" value="PAS"/>
    <property type="match status" value="1"/>
</dbReference>
<name>N1W3B2_9LEPT</name>
<evidence type="ECO:0000259" key="1">
    <source>
        <dbReference type="PROSITE" id="PS50112"/>
    </source>
</evidence>
<feature type="domain" description="PAS" evidence="1">
    <location>
        <begin position="25"/>
        <end position="76"/>
    </location>
</feature>
<dbReference type="InterPro" id="IPR013655">
    <property type="entry name" value="PAS_fold_3"/>
</dbReference>